<accession>A0A7M3MHY9</accession>
<keyword evidence="4" id="KW-1185">Reference proteome</keyword>
<dbReference type="Pfam" id="PF07331">
    <property type="entry name" value="TctB"/>
    <property type="match status" value="1"/>
</dbReference>
<protein>
    <recommendedName>
        <fullName evidence="2">DUF1468 domain-containing protein</fullName>
    </recommendedName>
</protein>
<proteinExistence type="predicted"/>
<comment type="caution">
    <text evidence="3">The sequence shown here is derived from an EMBL/GenBank/DDBJ whole genome shotgun (WGS) entry which is preliminary data.</text>
</comment>
<keyword evidence="1" id="KW-0812">Transmembrane</keyword>
<evidence type="ECO:0000259" key="2">
    <source>
        <dbReference type="Pfam" id="PF07331"/>
    </source>
</evidence>
<evidence type="ECO:0000313" key="3">
    <source>
        <dbReference type="EMBL" id="TVM19303.1"/>
    </source>
</evidence>
<gene>
    <name evidence="3" type="ORF">DPQ33_02780</name>
</gene>
<organism evidence="3 4">
    <name type="scientific">Oceanidesulfovibrio indonesiensis</name>
    <dbReference type="NCBI Taxonomy" id="54767"/>
    <lineage>
        <taxon>Bacteria</taxon>
        <taxon>Pseudomonadati</taxon>
        <taxon>Thermodesulfobacteriota</taxon>
        <taxon>Desulfovibrionia</taxon>
        <taxon>Desulfovibrionales</taxon>
        <taxon>Desulfovibrionaceae</taxon>
        <taxon>Oceanidesulfovibrio</taxon>
    </lineage>
</organism>
<feature type="transmembrane region" description="Helical" evidence="1">
    <location>
        <begin position="29"/>
        <end position="50"/>
    </location>
</feature>
<feature type="domain" description="DUF1468" evidence="2">
    <location>
        <begin position="10"/>
        <end position="142"/>
    </location>
</feature>
<evidence type="ECO:0000256" key="1">
    <source>
        <dbReference type="SAM" id="Phobius"/>
    </source>
</evidence>
<keyword evidence="1" id="KW-1133">Transmembrane helix</keyword>
<evidence type="ECO:0000313" key="4">
    <source>
        <dbReference type="Proteomes" id="UP000448292"/>
    </source>
</evidence>
<keyword evidence="1" id="KW-0472">Membrane</keyword>
<feature type="transmembrane region" description="Helical" evidence="1">
    <location>
        <begin position="71"/>
        <end position="95"/>
    </location>
</feature>
<dbReference type="RefSeq" id="WP_144301661.1">
    <property type="nucleotide sequence ID" value="NZ_QMIE01000002.1"/>
</dbReference>
<dbReference type="Proteomes" id="UP000448292">
    <property type="component" value="Unassembled WGS sequence"/>
</dbReference>
<reference evidence="3 4" key="1">
    <citation type="submission" date="2018-06" db="EMBL/GenBank/DDBJ databases">
        <title>Complete genome of Desulfovibrio indonesiensis P37SLT.</title>
        <authorList>
            <person name="Crispim J.S."/>
            <person name="Vidigal P.M.P."/>
            <person name="Silva L.C.F."/>
            <person name="Laguardia C.N."/>
            <person name="Araujo L.C."/>
            <person name="Dias R.S."/>
            <person name="Sousa M.P."/>
            <person name="Paula S.O."/>
            <person name="Silva C."/>
        </authorList>
    </citation>
    <scope>NUCLEOTIDE SEQUENCE [LARGE SCALE GENOMIC DNA]</scope>
    <source>
        <strain evidence="3 4">P37SLT</strain>
    </source>
</reference>
<feature type="transmembrane region" description="Helical" evidence="1">
    <location>
        <begin position="7"/>
        <end position="23"/>
    </location>
</feature>
<dbReference type="EMBL" id="QMIE01000002">
    <property type="protein sequence ID" value="TVM19303.1"/>
    <property type="molecule type" value="Genomic_DNA"/>
</dbReference>
<dbReference type="OrthoDB" id="5519387at2"/>
<dbReference type="AlphaFoldDB" id="A0A7M3MHY9"/>
<feature type="transmembrane region" description="Helical" evidence="1">
    <location>
        <begin position="115"/>
        <end position="133"/>
    </location>
</feature>
<name>A0A7M3MHY9_9BACT</name>
<sequence length="150" mass="16586">MLNSDIFISIFSLIVAAIIYFATRDLSKFGGVFVNYCLTVFVVLAVLVFIKGLVKPERVRFFASVAERNNVLVGLVILIIYLAIMPFVGFLPSSFLFFTVMTLYLGDEGLTTRNILISVGLAVVVVTVFYLVFKQVLMVPLPKGSLFEAA</sequence>
<dbReference type="InterPro" id="IPR009936">
    <property type="entry name" value="DUF1468"/>
</dbReference>